<evidence type="ECO:0000256" key="2">
    <source>
        <dbReference type="ARBA" id="ARBA00022443"/>
    </source>
</evidence>
<name>A0A9P6VV67_RHOMI</name>
<dbReference type="InterPro" id="IPR036028">
    <property type="entry name" value="SH3-like_dom_sf"/>
</dbReference>
<dbReference type="PRINTS" id="PR00499">
    <property type="entry name" value="P67PHOX"/>
</dbReference>
<keyword evidence="2 4" id="KW-0728">SH3 domain</keyword>
<feature type="compositionally biased region" description="Low complexity" evidence="5">
    <location>
        <begin position="44"/>
        <end position="65"/>
    </location>
</feature>
<organism evidence="7 8">
    <name type="scientific">Rhodotorula mucilaginosa</name>
    <name type="common">Yeast</name>
    <name type="synonym">Rhodotorula rubra</name>
    <dbReference type="NCBI Taxonomy" id="5537"/>
    <lineage>
        <taxon>Eukaryota</taxon>
        <taxon>Fungi</taxon>
        <taxon>Dikarya</taxon>
        <taxon>Basidiomycota</taxon>
        <taxon>Pucciniomycotina</taxon>
        <taxon>Microbotryomycetes</taxon>
        <taxon>Sporidiobolales</taxon>
        <taxon>Sporidiobolaceae</taxon>
        <taxon>Rhodotorula</taxon>
    </lineage>
</organism>
<dbReference type="GO" id="GO:0043332">
    <property type="term" value="C:mating projection tip"/>
    <property type="evidence" value="ECO:0007669"/>
    <property type="project" value="TreeGrafter"/>
</dbReference>
<evidence type="ECO:0000256" key="3">
    <source>
        <dbReference type="ARBA" id="ARBA00022490"/>
    </source>
</evidence>
<feature type="domain" description="SH3" evidence="6">
    <location>
        <begin position="170"/>
        <end position="228"/>
    </location>
</feature>
<dbReference type="AlphaFoldDB" id="A0A9P6VV67"/>
<evidence type="ECO:0000256" key="4">
    <source>
        <dbReference type="PROSITE-ProRule" id="PRU00192"/>
    </source>
</evidence>
<dbReference type="PROSITE" id="PS50002">
    <property type="entry name" value="SH3"/>
    <property type="match status" value="1"/>
</dbReference>
<evidence type="ECO:0000259" key="6">
    <source>
        <dbReference type="PROSITE" id="PS50002"/>
    </source>
</evidence>
<dbReference type="GO" id="GO:1990528">
    <property type="term" value="C:Rvs161p-Rvs167p complex"/>
    <property type="evidence" value="ECO:0007669"/>
    <property type="project" value="TreeGrafter"/>
</dbReference>
<feature type="region of interest" description="Disordered" evidence="5">
    <location>
        <begin position="137"/>
        <end position="168"/>
    </location>
</feature>
<dbReference type="GO" id="GO:0015629">
    <property type="term" value="C:actin cytoskeleton"/>
    <property type="evidence" value="ECO:0007669"/>
    <property type="project" value="TreeGrafter"/>
</dbReference>
<sequence length="228" mass="23725">MDKFGSAFSQAKSYAEKGRSQITTQFDKIDKAVPIGHAQQRPRAGSSAAPSPSLAASGSVSSPATSRPPPPPIRNASSTAGVTPPVTRTRTPSTTFTPSNGGGVFTAMLHDSAEKEAFFTLLDEYFAARPEFKALFPSSSSPQHSAPLAPAASRPIPPPPVAPAPAPVSNGLGTATALYDFEGAQGEDLPFSTGDIITITEVVSDDWLRGELHGRSGIFPASYVQRSS</sequence>
<evidence type="ECO:0000313" key="7">
    <source>
        <dbReference type="EMBL" id="KAG0654772.1"/>
    </source>
</evidence>
<feature type="region of interest" description="Disordered" evidence="5">
    <location>
        <begin position="1"/>
        <end position="102"/>
    </location>
</feature>
<dbReference type="GO" id="GO:0031097">
    <property type="term" value="C:medial cortex"/>
    <property type="evidence" value="ECO:0007669"/>
    <property type="project" value="TreeGrafter"/>
</dbReference>
<comment type="subcellular location">
    <subcellularLocation>
        <location evidence="1">Cytoplasm</location>
    </subcellularLocation>
</comment>
<gene>
    <name evidence="7" type="ORF">C6P46_001416</name>
</gene>
<dbReference type="SUPFAM" id="SSF50044">
    <property type="entry name" value="SH3-domain"/>
    <property type="match status" value="1"/>
</dbReference>
<dbReference type="GO" id="GO:0051666">
    <property type="term" value="P:actin cortical patch localization"/>
    <property type="evidence" value="ECO:0007669"/>
    <property type="project" value="InterPro"/>
</dbReference>
<dbReference type="GO" id="GO:0006897">
    <property type="term" value="P:endocytosis"/>
    <property type="evidence" value="ECO:0007669"/>
    <property type="project" value="InterPro"/>
</dbReference>
<dbReference type="SMART" id="SM00326">
    <property type="entry name" value="SH3"/>
    <property type="match status" value="1"/>
</dbReference>
<dbReference type="EMBL" id="PUHQ01000139">
    <property type="protein sequence ID" value="KAG0654772.1"/>
    <property type="molecule type" value="Genomic_DNA"/>
</dbReference>
<feature type="compositionally biased region" description="Low complexity" evidence="5">
    <location>
        <begin position="74"/>
        <end position="99"/>
    </location>
</feature>
<dbReference type="Gene3D" id="2.30.30.40">
    <property type="entry name" value="SH3 Domains"/>
    <property type="match status" value="1"/>
</dbReference>
<dbReference type="GO" id="GO:0008289">
    <property type="term" value="F:lipid binding"/>
    <property type="evidence" value="ECO:0007669"/>
    <property type="project" value="TreeGrafter"/>
</dbReference>
<evidence type="ECO:0000256" key="5">
    <source>
        <dbReference type="SAM" id="MobiDB-lite"/>
    </source>
</evidence>
<dbReference type="GO" id="GO:0097320">
    <property type="term" value="P:plasma membrane tubulation"/>
    <property type="evidence" value="ECO:0007669"/>
    <property type="project" value="TreeGrafter"/>
</dbReference>
<accession>A0A9P6VV67</accession>
<dbReference type="PANTHER" id="PTHR47174">
    <property type="entry name" value="BRIDGING INTEGRATOR 3"/>
    <property type="match status" value="1"/>
</dbReference>
<reference evidence="7 8" key="1">
    <citation type="submission" date="2020-11" db="EMBL/GenBank/DDBJ databases">
        <title>Kefir isolates.</title>
        <authorList>
            <person name="Marcisauskas S."/>
            <person name="Kim Y."/>
            <person name="Blasche S."/>
        </authorList>
    </citation>
    <scope>NUCLEOTIDE SEQUENCE [LARGE SCALE GENOMIC DNA]</scope>
    <source>
        <strain evidence="7 8">KR</strain>
    </source>
</reference>
<evidence type="ECO:0000313" key="8">
    <source>
        <dbReference type="Proteomes" id="UP000777482"/>
    </source>
</evidence>
<comment type="caution">
    <text evidence="7">The sequence shown here is derived from an EMBL/GenBank/DDBJ whole genome shotgun (WGS) entry which is preliminary data.</text>
</comment>
<dbReference type="PANTHER" id="PTHR47174:SF3">
    <property type="entry name" value="BRIDGING INTEGRATOR 3"/>
    <property type="match status" value="1"/>
</dbReference>
<dbReference type="CDD" id="cd00174">
    <property type="entry name" value="SH3"/>
    <property type="match status" value="1"/>
</dbReference>
<dbReference type="Pfam" id="PF00018">
    <property type="entry name" value="SH3_1"/>
    <property type="match status" value="1"/>
</dbReference>
<dbReference type="InterPro" id="IPR001452">
    <property type="entry name" value="SH3_domain"/>
</dbReference>
<dbReference type="InterPro" id="IPR046982">
    <property type="entry name" value="BIN3/RVS161-like"/>
</dbReference>
<keyword evidence="8" id="KW-1185">Reference proteome</keyword>
<feature type="compositionally biased region" description="Pro residues" evidence="5">
    <location>
        <begin position="155"/>
        <end position="166"/>
    </location>
</feature>
<proteinExistence type="predicted"/>
<evidence type="ECO:0000256" key="1">
    <source>
        <dbReference type="ARBA" id="ARBA00004496"/>
    </source>
</evidence>
<dbReference type="OrthoDB" id="10255964at2759"/>
<dbReference type="Proteomes" id="UP000777482">
    <property type="component" value="Unassembled WGS sequence"/>
</dbReference>
<protein>
    <recommendedName>
        <fullName evidence="6">SH3 domain-containing protein</fullName>
    </recommendedName>
</protein>
<keyword evidence="3" id="KW-0963">Cytoplasm</keyword>
<dbReference type="PRINTS" id="PR00452">
    <property type="entry name" value="SH3DOMAIN"/>
</dbReference>